<comment type="caution">
    <text evidence="5">The sequence shown here is derived from an EMBL/GenBank/DDBJ whole genome shotgun (WGS) entry which is preliminary data.</text>
</comment>
<evidence type="ECO:0000259" key="4">
    <source>
        <dbReference type="SMART" id="SM00848"/>
    </source>
</evidence>
<dbReference type="SUPFAM" id="SSF54001">
    <property type="entry name" value="Cysteine proteinases"/>
    <property type="match status" value="1"/>
</dbReference>
<dbReference type="InterPro" id="IPR038765">
    <property type="entry name" value="Papain-like_cys_pep_sf"/>
</dbReference>
<accession>A0ABQ0DVA7</accession>
<dbReference type="Pfam" id="PF08246">
    <property type="entry name" value="Inhibitor_I29"/>
    <property type="match status" value="1"/>
</dbReference>
<comment type="similarity">
    <text evidence="1">Belongs to the peptidase C1 family.</text>
</comment>
<evidence type="ECO:0008006" key="7">
    <source>
        <dbReference type="Google" id="ProtNLM"/>
    </source>
</evidence>
<dbReference type="Pfam" id="PF00112">
    <property type="entry name" value="Peptidase_C1"/>
    <property type="match status" value="1"/>
</dbReference>
<dbReference type="PRINTS" id="PR00705">
    <property type="entry name" value="PAPAIN"/>
</dbReference>
<feature type="chain" id="PRO_5045432835" description="Cysteine proteinase" evidence="2">
    <location>
        <begin position="18"/>
        <end position="327"/>
    </location>
</feature>
<dbReference type="InterPro" id="IPR000668">
    <property type="entry name" value="Peptidase_C1A_C"/>
</dbReference>
<organism evidence="5 6">
    <name type="scientific">Entamoeba nuttalli</name>
    <dbReference type="NCBI Taxonomy" id="412467"/>
    <lineage>
        <taxon>Eukaryota</taxon>
        <taxon>Amoebozoa</taxon>
        <taxon>Evosea</taxon>
        <taxon>Archamoebae</taxon>
        <taxon>Mastigamoebida</taxon>
        <taxon>Entamoebidae</taxon>
        <taxon>Entamoeba</taxon>
    </lineage>
</organism>
<keyword evidence="2" id="KW-0732">Signal</keyword>
<dbReference type="EMBL" id="BAAFRS010000305">
    <property type="protein sequence ID" value="GAB1226791.1"/>
    <property type="molecule type" value="Genomic_DNA"/>
</dbReference>
<dbReference type="Gene3D" id="3.90.70.10">
    <property type="entry name" value="Cysteine proteinases"/>
    <property type="match status" value="1"/>
</dbReference>
<evidence type="ECO:0000256" key="2">
    <source>
        <dbReference type="SAM" id="SignalP"/>
    </source>
</evidence>
<protein>
    <recommendedName>
        <fullName evidence="7">Cysteine proteinase</fullName>
    </recommendedName>
</protein>
<dbReference type="PANTHER" id="PTHR12411">
    <property type="entry name" value="CYSTEINE PROTEASE FAMILY C1-RELATED"/>
    <property type="match status" value="1"/>
</dbReference>
<keyword evidence="6" id="KW-1185">Reference proteome</keyword>
<proteinExistence type="inferred from homology"/>
<sequence>MYRNNLFFLIIVNFSFAINFDQWKIKYNTKYSGSEALRRRAIFLQNSKLIQMINRQNLSFTVTNEGPFSVLTNEEYRMLHHRIDIENEIKQLKSHRMNLLKKMDNKEVLDSIDWRSEGKVTPVKNQRRCASCYAFGSIATIESLIMQETSIKEIDLSEQQIVDCSQGEYSNWGCTCGNVGNSFNYVRDHGILLERDYPYTGKANNCSIDGKKPVIKIKDYSFVFPQTEENLKVAVYHQPVAVSIDSSQLSFQFYEGGIYDEPKCKWVDHIVTVVGYGTTEEHQDFWVVKNSYGTEWGLNGYIYMSRNKNNQCGIATIAVYPKGLIIL</sequence>
<dbReference type="InterPro" id="IPR013201">
    <property type="entry name" value="Prot_inhib_I29"/>
</dbReference>
<dbReference type="SMART" id="SM00645">
    <property type="entry name" value="Pept_C1"/>
    <property type="match status" value="1"/>
</dbReference>
<evidence type="ECO:0000313" key="5">
    <source>
        <dbReference type="EMBL" id="GAB1226791.1"/>
    </source>
</evidence>
<gene>
    <name evidence="5" type="ORF">ENUP19_0305G0039</name>
</gene>
<dbReference type="InterPro" id="IPR013128">
    <property type="entry name" value="Peptidase_C1A"/>
</dbReference>
<dbReference type="InterPro" id="IPR039417">
    <property type="entry name" value="Peptidase_C1A_papain-like"/>
</dbReference>
<dbReference type="Proteomes" id="UP001628156">
    <property type="component" value="Unassembled WGS sequence"/>
</dbReference>
<evidence type="ECO:0000259" key="3">
    <source>
        <dbReference type="SMART" id="SM00645"/>
    </source>
</evidence>
<feature type="domain" description="Cathepsin propeptide inhibitor" evidence="4">
    <location>
        <begin position="20"/>
        <end position="76"/>
    </location>
</feature>
<feature type="domain" description="Peptidase C1A papain C-terminal" evidence="3">
    <location>
        <begin position="108"/>
        <end position="322"/>
    </location>
</feature>
<name>A0ABQ0DVA7_9EUKA</name>
<feature type="signal peptide" evidence="2">
    <location>
        <begin position="1"/>
        <end position="17"/>
    </location>
</feature>
<evidence type="ECO:0000256" key="1">
    <source>
        <dbReference type="ARBA" id="ARBA00008455"/>
    </source>
</evidence>
<dbReference type="CDD" id="cd02248">
    <property type="entry name" value="Peptidase_C1A"/>
    <property type="match status" value="1"/>
</dbReference>
<dbReference type="SMART" id="SM00848">
    <property type="entry name" value="Inhibitor_I29"/>
    <property type="match status" value="1"/>
</dbReference>
<evidence type="ECO:0000313" key="6">
    <source>
        <dbReference type="Proteomes" id="UP001628156"/>
    </source>
</evidence>
<reference evidence="5 6" key="1">
    <citation type="journal article" date="2019" name="PLoS Negl. Trop. Dis.">
        <title>Whole genome sequencing of Entamoeba nuttalli reveals mammalian host-related molecular signatures and a novel octapeptide-repeat surface protein.</title>
        <authorList>
            <person name="Tanaka M."/>
            <person name="Makiuchi T."/>
            <person name="Komiyama T."/>
            <person name="Shiina T."/>
            <person name="Osaki K."/>
            <person name="Tachibana H."/>
        </authorList>
    </citation>
    <scope>NUCLEOTIDE SEQUENCE [LARGE SCALE GENOMIC DNA]</scope>
    <source>
        <strain evidence="5 6">P19-061405</strain>
    </source>
</reference>